<dbReference type="PANTHER" id="PTHR33471:SF7">
    <property type="entry name" value="ATP-DEPENDENT ZINC METALLOPROTEASE-RELATED"/>
    <property type="match status" value="1"/>
</dbReference>
<sequence length="139" mass="15158">MRDVRFGGLTTSVSAGTSFFDEKLNREIEEGRITKGTVDRYSIIVMAGIASEGMCYERAEGGASDEEALVQFLRSINPEKGGAREFDMERVKEQARLGVGNAAKLLKEHEGSWRALIEVMKKGGDLGDCIIAIEGEGKI</sequence>
<protein>
    <submittedName>
        <fullName evidence="1">Uncharacterized protein</fullName>
    </submittedName>
</protein>
<dbReference type="PANTHER" id="PTHR33471">
    <property type="entry name" value="ATP-DEPENDENT ZINC METALLOPROTEASE-RELATED"/>
    <property type="match status" value="1"/>
</dbReference>
<dbReference type="AlphaFoldDB" id="A0A9W7BQM2"/>
<gene>
    <name evidence="1" type="ORF">TrST_g5939</name>
</gene>
<proteinExistence type="predicted"/>
<evidence type="ECO:0000313" key="1">
    <source>
        <dbReference type="EMBL" id="GMH90893.1"/>
    </source>
</evidence>
<accession>A0A9W7BQM2</accession>
<dbReference type="Proteomes" id="UP001165085">
    <property type="component" value="Unassembled WGS sequence"/>
</dbReference>
<reference evidence="2" key="1">
    <citation type="journal article" date="2023" name="Commun. Biol.">
        <title>Genome analysis of Parmales, the sister group of diatoms, reveals the evolutionary specialization of diatoms from phago-mixotrophs to photoautotrophs.</title>
        <authorList>
            <person name="Ban H."/>
            <person name="Sato S."/>
            <person name="Yoshikawa S."/>
            <person name="Yamada K."/>
            <person name="Nakamura Y."/>
            <person name="Ichinomiya M."/>
            <person name="Sato N."/>
            <person name="Blanc-Mathieu R."/>
            <person name="Endo H."/>
            <person name="Kuwata A."/>
            <person name="Ogata H."/>
        </authorList>
    </citation>
    <scope>NUCLEOTIDE SEQUENCE [LARGE SCALE GENOMIC DNA]</scope>
    <source>
        <strain evidence="2">NIES 3701</strain>
    </source>
</reference>
<comment type="caution">
    <text evidence="1">The sequence shown here is derived from an EMBL/GenBank/DDBJ whole genome shotgun (WGS) entry which is preliminary data.</text>
</comment>
<keyword evidence="2" id="KW-1185">Reference proteome</keyword>
<evidence type="ECO:0000313" key="2">
    <source>
        <dbReference type="Proteomes" id="UP001165085"/>
    </source>
</evidence>
<name>A0A9W7BQM2_9STRA</name>
<dbReference type="EMBL" id="BRXY01000378">
    <property type="protein sequence ID" value="GMH90893.1"/>
    <property type="molecule type" value="Genomic_DNA"/>
</dbReference>
<dbReference type="OrthoDB" id="66620at2759"/>
<organism evidence="1 2">
    <name type="scientific">Triparma strigata</name>
    <dbReference type="NCBI Taxonomy" id="1606541"/>
    <lineage>
        <taxon>Eukaryota</taxon>
        <taxon>Sar</taxon>
        <taxon>Stramenopiles</taxon>
        <taxon>Ochrophyta</taxon>
        <taxon>Bolidophyceae</taxon>
        <taxon>Parmales</taxon>
        <taxon>Triparmaceae</taxon>
        <taxon>Triparma</taxon>
    </lineage>
</organism>